<dbReference type="OrthoDB" id="1953500at2"/>
<protein>
    <recommendedName>
        <fullName evidence="4">DUF2953 domain-containing protein</fullName>
    </recommendedName>
</protein>
<evidence type="ECO:0000313" key="3">
    <source>
        <dbReference type="Proteomes" id="UP000006346"/>
    </source>
</evidence>
<evidence type="ECO:0000256" key="1">
    <source>
        <dbReference type="SAM" id="Phobius"/>
    </source>
</evidence>
<reference evidence="2 3" key="2">
    <citation type="journal article" date="2012" name="J. Bacteriol.">
        <title>Complete genome sequences of Desulfosporosinus orientis DSM765T, Desulfosporosinus youngiae DSM17734T, Desulfosporosinus meridiei DSM13257T, and Desulfosporosinus acidiphilus DSM22704T.</title>
        <authorList>
            <person name="Pester M."/>
            <person name="Brambilla E."/>
            <person name="Alazard D."/>
            <person name="Rattei T."/>
            <person name="Weinmaier T."/>
            <person name="Han J."/>
            <person name="Lucas S."/>
            <person name="Lapidus A."/>
            <person name="Cheng J.F."/>
            <person name="Goodwin L."/>
            <person name="Pitluck S."/>
            <person name="Peters L."/>
            <person name="Ovchinnikova G."/>
            <person name="Teshima H."/>
            <person name="Detter J.C."/>
            <person name="Han C.S."/>
            <person name="Tapia R."/>
            <person name="Land M.L."/>
            <person name="Hauser L."/>
            <person name="Kyrpides N.C."/>
            <person name="Ivanova N.N."/>
            <person name="Pagani I."/>
            <person name="Huntmann M."/>
            <person name="Wei C.L."/>
            <person name="Davenport K.W."/>
            <person name="Daligault H."/>
            <person name="Chain P.S."/>
            <person name="Chen A."/>
            <person name="Mavromatis K."/>
            <person name="Markowitz V."/>
            <person name="Szeto E."/>
            <person name="Mikhailova N."/>
            <person name="Pati A."/>
            <person name="Wagner M."/>
            <person name="Woyke T."/>
            <person name="Ollivier B."/>
            <person name="Klenk H.P."/>
            <person name="Spring S."/>
            <person name="Loy A."/>
        </authorList>
    </citation>
    <scope>NUCLEOTIDE SEQUENCE [LARGE SCALE GENOMIC DNA]</scope>
    <source>
        <strain evidence="3">ATCC 19365 / DSM 765 / NCIMB 8382 / VKM B-1628</strain>
    </source>
</reference>
<keyword evidence="3" id="KW-1185">Reference proteome</keyword>
<dbReference type="EMBL" id="CP003108">
    <property type="protein sequence ID" value="AET66768.1"/>
    <property type="molecule type" value="Genomic_DNA"/>
</dbReference>
<keyword evidence="1" id="KW-0812">Transmembrane</keyword>
<keyword evidence="1" id="KW-0472">Membrane</keyword>
<feature type="transmembrane region" description="Helical" evidence="1">
    <location>
        <begin position="190"/>
        <end position="209"/>
    </location>
</feature>
<sequence>MRVLALLLAMVIILLISFVLKIKVDFRYRRIQEEDHIDIDFRMFGGLWRANFQIPTVQLEWEKGPQLELEQVAKTKGGTRKTKAKARIRYIRRGWLSRLWLNLPNYIALFNSIKKQFYKGIHCKEFSWRVEIGYKDACHTALAAGSFWVMFGFAMSHLYRQVTMEVSNPTLEVVPQYNKECFFCDFRCIFHLRIGHIMIVGWTLLRTFLRGIRG</sequence>
<name>G7WAK0_DESOD</name>
<dbReference type="eggNOG" id="ENOG50330CC">
    <property type="taxonomic scope" value="Bacteria"/>
</dbReference>
<dbReference type="Pfam" id="PF11167">
    <property type="entry name" value="DUF2953"/>
    <property type="match status" value="1"/>
</dbReference>
<dbReference type="STRING" id="768706.Desor_1094"/>
<dbReference type="InterPro" id="IPR021338">
    <property type="entry name" value="DUF2953"/>
</dbReference>
<dbReference type="AlphaFoldDB" id="G7WAK0"/>
<evidence type="ECO:0008006" key="4">
    <source>
        <dbReference type="Google" id="ProtNLM"/>
    </source>
</evidence>
<dbReference type="KEGG" id="dor:Desor_1094"/>
<gene>
    <name evidence="2" type="ordered locus">Desor_1094</name>
</gene>
<organism evidence="2 3">
    <name type="scientific">Desulfosporosinus orientis (strain ATCC 19365 / DSM 765 / NCIMB 8382 / VKM B-1628 / Singapore I)</name>
    <name type="common">Desulfotomaculum orientis</name>
    <dbReference type="NCBI Taxonomy" id="768706"/>
    <lineage>
        <taxon>Bacteria</taxon>
        <taxon>Bacillati</taxon>
        <taxon>Bacillota</taxon>
        <taxon>Clostridia</taxon>
        <taxon>Eubacteriales</taxon>
        <taxon>Desulfitobacteriaceae</taxon>
        <taxon>Desulfosporosinus</taxon>
    </lineage>
</organism>
<dbReference type="Proteomes" id="UP000006346">
    <property type="component" value="Chromosome"/>
</dbReference>
<evidence type="ECO:0000313" key="2">
    <source>
        <dbReference type="EMBL" id="AET66768.1"/>
    </source>
</evidence>
<keyword evidence="1" id="KW-1133">Transmembrane helix</keyword>
<reference evidence="3" key="1">
    <citation type="submission" date="2011-11" db="EMBL/GenBank/DDBJ databases">
        <title>Complete sequence of Desulfosporosinus orientis DSM 765.</title>
        <authorList>
            <person name="Lucas S."/>
            <person name="Han J."/>
            <person name="Lapidus A."/>
            <person name="Cheng J.-F."/>
            <person name="Goodwin L."/>
            <person name="Pitluck S."/>
            <person name="Peters L."/>
            <person name="Ovchinnikova G."/>
            <person name="Teshima H."/>
            <person name="Detter J.C."/>
            <person name="Han C."/>
            <person name="Tapia R."/>
            <person name="Land M."/>
            <person name="Hauser L."/>
            <person name="Kyrpides N."/>
            <person name="Ivanova N."/>
            <person name="Pagani I."/>
            <person name="Pester M."/>
            <person name="Spring S."/>
            <person name="Ollivier B."/>
            <person name="Rattei T."/>
            <person name="Klenk H.-P."/>
            <person name="Wagner M."/>
            <person name="Loy A."/>
            <person name="Woyke T."/>
        </authorList>
    </citation>
    <scope>NUCLEOTIDE SEQUENCE [LARGE SCALE GENOMIC DNA]</scope>
    <source>
        <strain evidence="3">ATCC 19365 / DSM 765 / NCIMB 8382 / VKM B-1628</strain>
    </source>
</reference>
<dbReference type="HOGENOM" id="CLU_097083_2_0_9"/>
<accession>G7WAK0</accession>
<proteinExistence type="predicted"/>
<dbReference type="PATRIC" id="fig|768706.3.peg.1071"/>